<keyword evidence="6" id="KW-1185">Reference proteome</keyword>
<accession>A0A9W8S2Q1</accession>
<evidence type="ECO:0000313" key="6">
    <source>
        <dbReference type="Proteomes" id="UP001152049"/>
    </source>
</evidence>
<organism evidence="5 6">
    <name type="scientific">Fusarium torreyae</name>
    <dbReference type="NCBI Taxonomy" id="1237075"/>
    <lineage>
        <taxon>Eukaryota</taxon>
        <taxon>Fungi</taxon>
        <taxon>Dikarya</taxon>
        <taxon>Ascomycota</taxon>
        <taxon>Pezizomycotina</taxon>
        <taxon>Sordariomycetes</taxon>
        <taxon>Hypocreomycetidae</taxon>
        <taxon>Hypocreales</taxon>
        <taxon>Nectriaceae</taxon>
        <taxon>Fusarium</taxon>
    </lineage>
</organism>
<comment type="subcellular location">
    <subcellularLocation>
        <location evidence="1">Nucleus</location>
    </subcellularLocation>
</comment>
<name>A0A9W8S2Q1_9HYPO</name>
<comment type="caution">
    <text evidence="5">The sequence shown here is derived from an EMBL/GenBank/DDBJ whole genome shotgun (WGS) entry which is preliminary data.</text>
</comment>
<dbReference type="PANTHER" id="PTHR31001:SF50">
    <property type="entry name" value="ZN(II)2CYS6 TRANSCRIPTION FACTOR (EUROFUNG)"/>
    <property type="match status" value="1"/>
</dbReference>
<keyword evidence="3" id="KW-0539">Nucleus</keyword>
<dbReference type="InterPro" id="IPR007219">
    <property type="entry name" value="XnlR_reg_dom"/>
</dbReference>
<dbReference type="SMART" id="SM00906">
    <property type="entry name" value="Fungal_trans"/>
    <property type="match status" value="1"/>
</dbReference>
<evidence type="ECO:0000259" key="4">
    <source>
        <dbReference type="SMART" id="SM00906"/>
    </source>
</evidence>
<evidence type="ECO:0000313" key="5">
    <source>
        <dbReference type="EMBL" id="KAJ4262868.1"/>
    </source>
</evidence>
<dbReference type="InterPro" id="IPR050613">
    <property type="entry name" value="Sec_Metabolite_Reg"/>
</dbReference>
<dbReference type="CDD" id="cd12148">
    <property type="entry name" value="fungal_TF_MHR"/>
    <property type="match status" value="1"/>
</dbReference>
<dbReference type="PANTHER" id="PTHR31001">
    <property type="entry name" value="UNCHARACTERIZED TRANSCRIPTIONAL REGULATORY PROTEIN"/>
    <property type="match status" value="1"/>
</dbReference>
<gene>
    <name evidence="5" type="ORF">NW762_006481</name>
</gene>
<dbReference type="Proteomes" id="UP001152049">
    <property type="component" value="Unassembled WGS sequence"/>
</dbReference>
<proteinExistence type="predicted"/>
<dbReference type="GO" id="GO:0006351">
    <property type="term" value="P:DNA-templated transcription"/>
    <property type="evidence" value="ECO:0007669"/>
    <property type="project" value="InterPro"/>
</dbReference>
<evidence type="ECO:0000256" key="3">
    <source>
        <dbReference type="ARBA" id="ARBA00023242"/>
    </source>
</evidence>
<protein>
    <recommendedName>
        <fullName evidence="4">Xylanolytic transcriptional activator regulatory domain-containing protein</fullName>
    </recommendedName>
</protein>
<dbReference type="OrthoDB" id="435881at2759"/>
<evidence type="ECO:0000256" key="2">
    <source>
        <dbReference type="ARBA" id="ARBA00022723"/>
    </source>
</evidence>
<dbReference type="Pfam" id="PF04082">
    <property type="entry name" value="Fungal_trans"/>
    <property type="match status" value="1"/>
</dbReference>
<reference evidence="5" key="1">
    <citation type="submission" date="2022-09" db="EMBL/GenBank/DDBJ databases">
        <title>Fusarium specimens isolated from Avocado Roots.</title>
        <authorList>
            <person name="Stajich J."/>
            <person name="Roper C."/>
            <person name="Heimlech-Rivalta G."/>
        </authorList>
    </citation>
    <scope>NUCLEOTIDE SEQUENCE</scope>
    <source>
        <strain evidence="5">CF00136</strain>
    </source>
</reference>
<evidence type="ECO:0000256" key="1">
    <source>
        <dbReference type="ARBA" id="ARBA00004123"/>
    </source>
</evidence>
<dbReference type="GO" id="GO:0005634">
    <property type="term" value="C:nucleus"/>
    <property type="evidence" value="ECO:0007669"/>
    <property type="project" value="UniProtKB-SubCell"/>
</dbReference>
<dbReference type="EMBL" id="JAOQAZ010000011">
    <property type="protein sequence ID" value="KAJ4262868.1"/>
    <property type="molecule type" value="Genomic_DNA"/>
</dbReference>
<dbReference type="GO" id="GO:0008270">
    <property type="term" value="F:zinc ion binding"/>
    <property type="evidence" value="ECO:0007669"/>
    <property type="project" value="InterPro"/>
</dbReference>
<dbReference type="GO" id="GO:0003677">
    <property type="term" value="F:DNA binding"/>
    <property type="evidence" value="ECO:0007669"/>
    <property type="project" value="InterPro"/>
</dbReference>
<sequence length="516" mass="58451">MTPDEVRKLLGGDKANLATDYRRSTQQALSQAQFMTSKDLMTLQALVLFIYSLQQYEEPRFTWNLTALAVRIAQGIGVQHPDPQLSPYEIETRRRLWLCLWLLDFKTAIALEADWLIADDDISMELPLNINDSDLDLMNFEYPATRTGMTGMAHVLVKYEMGLVAKRIRSKQGNKYQENLSHEDKESLVAVCKQQIQEKYLRYRTYDDPLEWLTATNAKLFFATVIIFVYHPILSSELRCSMSDDVRDRLLAACIESLECLHILETMAASHRQGWLFGNYLHWHAIAFILETLQLRLLEPDDTKKCWNAMELALGLWAVIPGTQRLIGPWPALMELVKKSKAIRQAELDIDSQGYSVMDESVSSIERTRAEMNLALPQHVETASPILSDVQSIGSMRHELHSLPDDDMEKPDPESRILGIAHAVALETHPIETGPQAPNRRLMSADNLSTGEFADNLAMSEGSFSTNPVFSAVWSFGQPPTQNFALTTGEALTDYSIDDTTEYWATWNDMIGDLEG</sequence>
<dbReference type="AlphaFoldDB" id="A0A9W8S2Q1"/>
<feature type="domain" description="Xylanolytic transcriptional activator regulatory" evidence="4">
    <location>
        <begin position="62"/>
        <end position="133"/>
    </location>
</feature>
<keyword evidence="2" id="KW-0479">Metal-binding</keyword>